<comment type="caution">
    <text evidence="9">The sequence shown here is derived from an EMBL/GenBank/DDBJ whole genome shotgun (WGS) entry which is preliminary data.</text>
</comment>
<dbReference type="GO" id="GO:0005524">
    <property type="term" value="F:ATP binding"/>
    <property type="evidence" value="ECO:0007669"/>
    <property type="project" value="UniProtKB-KW"/>
</dbReference>
<keyword evidence="6" id="KW-1278">Translocase</keyword>
<evidence type="ECO:0000256" key="3">
    <source>
        <dbReference type="ARBA" id="ARBA00022741"/>
    </source>
</evidence>
<keyword evidence="2" id="KW-0479">Metal-binding</keyword>
<protein>
    <recommendedName>
        <fullName evidence="8">P-type ATPase A domain-containing protein</fullName>
    </recommendedName>
</protein>
<dbReference type="SUPFAM" id="SSF81665">
    <property type="entry name" value="Calcium ATPase, transmembrane domain M"/>
    <property type="match status" value="1"/>
</dbReference>
<evidence type="ECO:0000313" key="9">
    <source>
        <dbReference type="EMBL" id="CAJ1380266.1"/>
    </source>
</evidence>
<feature type="transmembrane region" description="Helical" evidence="7">
    <location>
        <begin position="104"/>
        <end position="122"/>
    </location>
</feature>
<dbReference type="Proteomes" id="UP001178507">
    <property type="component" value="Unassembled WGS sequence"/>
</dbReference>
<evidence type="ECO:0000256" key="7">
    <source>
        <dbReference type="SAM" id="Phobius"/>
    </source>
</evidence>
<keyword evidence="10" id="KW-1185">Reference proteome</keyword>
<dbReference type="PANTHER" id="PTHR45630:SF11">
    <property type="entry name" value="CATION-TRANSPORTING P-TYPE ATPASE N-TERMINAL DOMAIN-CONTAINING PROTEIN"/>
    <property type="match status" value="1"/>
</dbReference>
<dbReference type="GO" id="GO:0046872">
    <property type="term" value="F:metal ion binding"/>
    <property type="evidence" value="ECO:0007669"/>
    <property type="project" value="UniProtKB-KW"/>
</dbReference>
<feature type="domain" description="P-type ATPase A" evidence="8">
    <location>
        <begin position="348"/>
        <end position="472"/>
    </location>
</feature>
<dbReference type="Gene3D" id="2.70.150.10">
    <property type="entry name" value="Calcium-transporting ATPase, cytoplasmic transduction domain A"/>
    <property type="match status" value="1"/>
</dbReference>
<keyword evidence="7" id="KW-0812">Transmembrane</keyword>
<evidence type="ECO:0000256" key="5">
    <source>
        <dbReference type="ARBA" id="ARBA00022842"/>
    </source>
</evidence>
<dbReference type="AlphaFoldDB" id="A0AA36MUC9"/>
<proteinExistence type="predicted"/>
<evidence type="ECO:0000259" key="8">
    <source>
        <dbReference type="Pfam" id="PF00122"/>
    </source>
</evidence>
<evidence type="ECO:0000313" key="10">
    <source>
        <dbReference type="Proteomes" id="UP001178507"/>
    </source>
</evidence>
<dbReference type="GO" id="GO:0140358">
    <property type="term" value="F:P-type transmembrane transporter activity"/>
    <property type="evidence" value="ECO:0007669"/>
    <property type="project" value="InterPro"/>
</dbReference>
<organism evidence="9 10">
    <name type="scientific">Effrenium voratum</name>
    <dbReference type="NCBI Taxonomy" id="2562239"/>
    <lineage>
        <taxon>Eukaryota</taxon>
        <taxon>Sar</taxon>
        <taxon>Alveolata</taxon>
        <taxon>Dinophyceae</taxon>
        <taxon>Suessiales</taxon>
        <taxon>Symbiodiniaceae</taxon>
        <taxon>Effrenium</taxon>
    </lineage>
</organism>
<dbReference type="EMBL" id="CAUJNA010000697">
    <property type="protein sequence ID" value="CAJ1380266.1"/>
    <property type="molecule type" value="Genomic_DNA"/>
</dbReference>
<accession>A0AA36MUC9</accession>
<keyword evidence="3" id="KW-0547">Nucleotide-binding</keyword>
<feature type="transmembrane region" description="Helical" evidence="7">
    <location>
        <begin position="142"/>
        <end position="160"/>
    </location>
</feature>
<feature type="transmembrane region" description="Helical" evidence="7">
    <location>
        <begin position="26"/>
        <end position="51"/>
    </location>
</feature>
<dbReference type="InterPro" id="IPR006544">
    <property type="entry name" value="P-type_TPase_V"/>
</dbReference>
<feature type="transmembrane region" description="Helical" evidence="7">
    <location>
        <begin position="312"/>
        <end position="331"/>
    </location>
</feature>
<keyword evidence="5" id="KW-0460">Magnesium</keyword>
<dbReference type="InterPro" id="IPR008250">
    <property type="entry name" value="ATPase_P-typ_transduc_dom_A_sf"/>
</dbReference>
<evidence type="ECO:0000256" key="6">
    <source>
        <dbReference type="ARBA" id="ARBA00022967"/>
    </source>
</evidence>
<evidence type="ECO:0000256" key="4">
    <source>
        <dbReference type="ARBA" id="ARBA00022840"/>
    </source>
</evidence>
<reference evidence="9" key="1">
    <citation type="submission" date="2023-08" db="EMBL/GenBank/DDBJ databases">
        <authorList>
            <person name="Chen Y."/>
            <person name="Shah S."/>
            <person name="Dougan E. K."/>
            <person name="Thang M."/>
            <person name="Chan C."/>
        </authorList>
    </citation>
    <scope>NUCLEOTIDE SEQUENCE</scope>
</reference>
<name>A0AA36MUC9_9DINO</name>
<evidence type="ECO:0000256" key="2">
    <source>
        <dbReference type="ARBA" id="ARBA00022723"/>
    </source>
</evidence>
<dbReference type="InterPro" id="IPR059000">
    <property type="entry name" value="ATPase_P-type_domA"/>
</dbReference>
<comment type="subcellular location">
    <subcellularLocation>
        <location evidence="1">Membrane</location>
        <topology evidence="1">Multi-pass membrane protein</topology>
    </subcellularLocation>
</comment>
<dbReference type="GO" id="GO:0016020">
    <property type="term" value="C:membrane"/>
    <property type="evidence" value="ECO:0007669"/>
    <property type="project" value="UniProtKB-SubCell"/>
</dbReference>
<sequence>MSIMRHEVSSLLRHRSMSGLEWRQLLLLWIPLAWLLYFMMLAVLTAIYTAVRKRSARKLTEEEVNEGDDAAVKRAHSRRFSTVPMGDDEEDTTRQETVQSGYQTWFFGLFLYCLWILVPILSQVQLAWLTCEQYFGFGWDATAKQFILIYVISHVLLFLATKFSGQVKTFFLQPSPLAEATHIAIFPRDKTKGLAKLEVVRVRHFEEDAGSPVEGRYYEHTCVRYLWCEDARRFRPSGLTAPTGEEAYQALDRGGLDEKIALARLAKQGSNTIKVKVKGILASLMAEYSEPTYVFQMMCIWCYLFWNSWNVAFLWVLLVFGSGAWTSLMILRRNQQQIAEMAAAGATRTQKVLRSGQWMDVKVTDLTVGDVVQVCDGIVCADIVLVSGSAVVNESMLTGEPMPLQKVGIEQNSKLAFDYKRQGKKHGLFAGTEILQSVADEAANASRGSTFAVGVVMAIGGRTTKGKLIRMVLYPATVKFKYTEQLPIVYSFMTLWAMICFVNTLLFQGQGWVNGCFAGMAFLTQAVNPMMAVSFTLGQSCSAGRLSEGGIACLNIGRPELGPSAAICSCGSKLNDGRGYAGFGPCFHLPGQAILVPVF</sequence>
<keyword evidence="7" id="KW-1133">Transmembrane helix</keyword>
<evidence type="ECO:0000256" key="1">
    <source>
        <dbReference type="ARBA" id="ARBA00004141"/>
    </source>
</evidence>
<gene>
    <name evidence="9" type="ORF">EVOR1521_LOCUS8249</name>
</gene>
<dbReference type="SUPFAM" id="SSF81653">
    <property type="entry name" value="Calcium ATPase, transduction domain A"/>
    <property type="match status" value="1"/>
</dbReference>
<keyword evidence="7" id="KW-0472">Membrane</keyword>
<dbReference type="InterPro" id="IPR023298">
    <property type="entry name" value="ATPase_P-typ_TM_dom_sf"/>
</dbReference>
<dbReference type="GO" id="GO:0019829">
    <property type="term" value="F:ATPase-coupled monoatomic cation transmembrane transporter activity"/>
    <property type="evidence" value="ECO:0007669"/>
    <property type="project" value="TreeGrafter"/>
</dbReference>
<dbReference type="PANTHER" id="PTHR45630">
    <property type="entry name" value="CATION-TRANSPORTING ATPASE-RELATED"/>
    <property type="match status" value="1"/>
</dbReference>
<keyword evidence="4" id="KW-0067">ATP-binding</keyword>
<dbReference type="Pfam" id="PF00122">
    <property type="entry name" value="E1-E2_ATPase"/>
    <property type="match status" value="1"/>
</dbReference>